<dbReference type="AlphaFoldDB" id="A0A9Q4ZIR4"/>
<sequence length="160" mass="18095">MNHYQAVATKALALAAVLDPRVPDFDEARVHAWADCFAGRDIFEAEALQAVRDHYSQPNPWPILPGNVIDRVSRMPVNSSPERVKAFIARWSNYPYSNAIQQLTGLDWTPTYPAPPGIHGNLEAEREFHRREMRQWIADNALQLVQGALDNKNPVLALEQ</sequence>
<dbReference type="EMBL" id="WVBC01000002">
    <property type="protein sequence ID" value="NKT77321.1"/>
    <property type="molecule type" value="Genomic_DNA"/>
</dbReference>
<protein>
    <submittedName>
        <fullName evidence="1">Uncharacterized protein</fullName>
    </submittedName>
</protein>
<comment type="caution">
    <text evidence="1">The sequence shown here is derived from an EMBL/GenBank/DDBJ whole genome shotgun (WGS) entry which is preliminary data.</text>
</comment>
<organism evidence="1 2">
    <name type="scientific">Rhodococcus hoagii</name>
    <name type="common">Corynebacterium equii</name>
    <dbReference type="NCBI Taxonomy" id="43767"/>
    <lineage>
        <taxon>Bacteria</taxon>
        <taxon>Bacillati</taxon>
        <taxon>Actinomycetota</taxon>
        <taxon>Actinomycetes</taxon>
        <taxon>Mycobacteriales</taxon>
        <taxon>Nocardiaceae</taxon>
        <taxon>Prescottella</taxon>
    </lineage>
</organism>
<dbReference type="Proteomes" id="UP000603463">
    <property type="component" value="Unassembled WGS sequence"/>
</dbReference>
<gene>
    <name evidence="1" type="ORF">GS882_03710</name>
</gene>
<proteinExistence type="predicted"/>
<accession>A0A9Q4ZIR4</accession>
<evidence type="ECO:0000313" key="2">
    <source>
        <dbReference type="Proteomes" id="UP000603463"/>
    </source>
</evidence>
<reference evidence="1" key="1">
    <citation type="journal article" date="2020" name="Environ. Microbiol.">
        <title>The novel and transferable erm(51) gene confers Macrolides, Lincosamides, and Streptogramins B (MLSB) resistance to clonal Rhodococcus equi in the environment.</title>
        <authorList>
            <person name="Huber L."/>
            <person name="Giguere S."/>
            <person name="Slovis N.M."/>
            <person name="Alvarez-Narvaez S."/>
            <person name="Hart K.A."/>
            <person name="Greiter M."/>
            <person name="Morris E.R.A."/>
            <person name="Cohen N.D."/>
        </authorList>
    </citation>
    <scope>NUCLEOTIDE SEQUENCE</scope>
    <source>
        <strain evidence="1">Lh_116_1</strain>
    </source>
</reference>
<evidence type="ECO:0000313" key="1">
    <source>
        <dbReference type="EMBL" id="NKT77321.1"/>
    </source>
</evidence>
<name>A0A9Q4ZIR4_RHOHA</name>